<dbReference type="GO" id="GO:0005509">
    <property type="term" value="F:calcium ion binding"/>
    <property type="evidence" value="ECO:0007669"/>
    <property type="project" value="InterPro"/>
</dbReference>
<dbReference type="PANTHER" id="PTHR21231">
    <property type="entry name" value="XPA-BINDING PROTEIN 1-RELATED"/>
    <property type="match status" value="1"/>
</dbReference>
<feature type="compositionally biased region" description="Basic and acidic residues" evidence="7">
    <location>
        <begin position="612"/>
        <end position="636"/>
    </location>
</feature>
<evidence type="ECO:0000313" key="8">
    <source>
        <dbReference type="EMBL" id="RXH81666.1"/>
    </source>
</evidence>
<evidence type="ECO:0000256" key="5">
    <source>
        <dbReference type="ARBA" id="ARBA00023134"/>
    </source>
</evidence>
<dbReference type="InterPro" id="IPR037104">
    <property type="entry name" value="Annexin_sf"/>
</dbReference>
<name>A0A498IE20_MALDO</name>
<comment type="similarity">
    <text evidence="1">Belongs to the GPN-loop GTPase family.</text>
</comment>
<dbReference type="AlphaFoldDB" id="A0A498IE20"/>
<dbReference type="InterPro" id="IPR018502">
    <property type="entry name" value="Annexin_repeat"/>
</dbReference>
<protein>
    <recommendedName>
        <fullName evidence="10">Annexin</fullName>
    </recommendedName>
</protein>
<feature type="region of interest" description="Disordered" evidence="7">
    <location>
        <begin position="612"/>
        <end position="691"/>
    </location>
</feature>
<reference evidence="8 9" key="1">
    <citation type="submission" date="2018-10" db="EMBL/GenBank/DDBJ databases">
        <title>A high-quality apple genome assembly.</title>
        <authorList>
            <person name="Hu J."/>
        </authorList>
    </citation>
    <scope>NUCLEOTIDE SEQUENCE [LARGE SCALE GENOMIC DNA]</scope>
    <source>
        <strain evidence="9">cv. HFTH1</strain>
        <tissue evidence="8">Young leaf</tissue>
    </source>
</reference>
<dbReference type="SUPFAM" id="SSF52540">
    <property type="entry name" value="P-loop containing nucleoside triphosphate hydrolases"/>
    <property type="match status" value="1"/>
</dbReference>
<feature type="compositionally biased region" description="Basic and acidic residues" evidence="7">
    <location>
        <begin position="645"/>
        <end position="656"/>
    </location>
</feature>
<evidence type="ECO:0000256" key="6">
    <source>
        <dbReference type="ARBA" id="ARBA00023216"/>
    </source>
</evidence>
<dbReference type="GO" id="GO:0005525">
    <property type="term" value="F:GTP binding"/>
    <property type="evidence" value="ECO:0007669"/>
    <property type="project" value="UniProtKB-KW"/>
</dbReference>
<evidence type="ECO:0000256" key="3">
    <source>
        <dbReference type="ARBA" id="ARBA00022741"/>
    </source>
</evidence>
<organism evidence="8 9">
    <name type="scientific">Malus domestica</name>
    <name type="common">Apple</name>
    <name type="synonym">Pyrus malus</name>
    <dbReference type="NCBI Taxonomy" id="3750"/>
    <lineage>
        <taxon>Eukaryota</taxon>
        <taxon>Viridiplantae</taxon>
        <taxon>Streptophyta</taxon>
        <taxon>Embryophyta</taxon>
        <taxon>Tracheophyta</taxon>
        <taxon>Spermatophyta</taxon>
        <taxon>Magnoliopsida</taxon>
        <taxon>eudicotyledons</taxon>
        <taxon>Gunneridae</taxon>
        <taxon>Pentapetalae</taxon>
        <taxon>rosids</taxon>
        <taxon>fabids</taxon>
        <taxon>Rosales</taxon>
        <taxon>Rosaceae</taxon>
        <taxon>Amygdaloideae</taxon>
        <taxon>Maleae</taxon>
        <taxon>Malus</taxon>
    </lineage>
</organism>
<dbReference type="STRING" id="3750.A0A498IE20"/>
<evidence type="ECO:0000313" key="9">
    <source>
        <dbReference type="Proteomes" id="UP000290289"/>
    </source>
</evidence>
<keyword evidence="6" id="KW-0041">Annexin</keyword>
<dbReference type="Proteomes" id="UP000290289">
    <property type="component" value="Chromosome 12"/>
</dbReference>
<dbReference type="InterPro" id="IPR004130">
    <property type="entry name" value="Gpn"/>
</dbReference>
<dbReference type="SUPFAM" id="SSF47874">
    <property type="entry name" value="Annexin"/>
    <property type="match status" value="1"/>
</dbReference>
<dbReference type="GO" id="GO:0005544">
    <property type="term" value="F:calcium-dependent phospholipid binding"/>
    <property type="evidence" value="ECO:0007669"/>
    <property type="project" value="InterPro"/>
</dbReference>
<keyword evidence="5" id="KW-0342">GTP-binding</keyword>
<keyword evidence="4" id="KW-0378">Hydrolase</keyword>
<keyword evidence="9" id="KW-1185">Reference proteome</keyword>
<keyword evidence="2" id="KW-0677">Repeat</keyword>
<accession>A0A498IE20</accession>
<evidence type="ECO:0000256" key="1">
    <source>
        <dbReference type="ARBA" id="ARBA00005290"/>
    </source>
</evidence>
<dbReference type="PANTHER" id="PTHR21231:SF8">
    <property type="entry name" value="GPN-LOOP GTPASE 1"/>
    <property type="match status" value="1"/>
</dbReference>
<dbReference type="EMBL" id="RDQH01000338">
    <property type="protein sequence ID" value="RXH81666.1"/>
    <property type="molecule type" value="Genomic_DNA"/>
</dbReference>
<dbReference type="GO" id="GO:0003924">
    <property type="term" value="F:GTPase activity"/>
    <property type="evidence" value="ECO:0007669"/>
    <property type="project" value="InterPro"/>
</dbReference>
<comment type="caution">
    <text evidence="8">The sequence shown here is derived from an EMBL/GenBank/DDBJ whole genome shotgun (WGS) entry which is preliminary data.</text>
</comment>
<keyword evidence="3" id="KW-0547">Nucleotide-binding</keyword>
<dbReference type="Gene3D" id="1.10.220.10">
    <property type="entry name" value="Annexin"/>
    <property type="match status" value="4"/>
</dbReference>
<dbReference type="Gene3D" id="3.40.50.300">
    <property type="entry name" value="P-loop containing nucleotide triphosphate hydrolases"/>
    <property type="match status" value="1"/>
</dbReference>
<gene>
    <name evidence="8" type="ORF">DVH24_035087</name>
</gene>
<evidence type="ECO:0000256" key="4">
    <source>
        <dbReference type="ARBA" id="ARBA00022801"/>
    </source>
</evidence>
<sequence length="691" mass="78264">MLAMSILNFETECREIHGSWGQLNRLARALANRTRHERQQIRETYKSIYGDDLVNRLKDAAAAGISPKLCAALSMWMTEQHERDAVVVREALDDQKGDTNYNALVEIFVGRKSSHILLIKQAYYRRFWRQLDQDIINIEPPNPYQKILVALVASHKAHHADVSQHIAKADARRLYETGEGSSGPIEEAVVLEILSKRSIPQLKLTFSCYKHIYGHEYTKSLKTRNYGELENAMKMVVQCIYNPPDYFAAVLYASMKGCISDEGAVRRVMVSRAEVDMDEIKREFKKKHGMELRDAICDNIPSGDYRDFLVALTKNDGKENEELTNSMKKLQVEESSSGSGQAAVSNFKRKPVIVIVVGMAGSGKTTFMHRLVSHTHESNIRGYVMNLDPAVMTLPFGANIDIRDTVRYKEVMKQFNLGPNGGILTSLNLFATKFDEVISVIEKRADQLDYVLVDTPGQIEIFTWSASGAIITEAFASTFPTVIAYVVDTPRSASPVTFMSNMLYACSILYKTRLPLVLAFNKIDVAQHQFALEWMEDFETFQAAVNADSSYSSNLAQSLSLVLDEFYKNLRSVGVSAVTGAGMKDFFNAIEASADEYMETYKADLDKRRAEKQRLEEEHRKENMEKLRKDMEKSRGETVVLSTGLKDKDERGKAMMDEDEEDEVEEEDEVFSEDEEGIDEDEDEEVGRFSF</sequence>
<dbReference type="CDD" id="cd17870">
    <property type="entry name" value="GPN1"/>
    <property type="match status" value="1"/>
</dbReference>
<dbReference type="InterPro" id="IPR027417">
    <property type="entry name" value="P-loop_NTPase"/>
</dbReference>
<proteinExistence type="inferred from homology"/>
<dbReference type="Pfam" id="PF03029">
    <property type="entry name" value="ATP_bind_1"/>
    <property type="match status" value="1"/>
</dbReference>
<dbReference type="InterPro" id="IPR030230">
    <property type="entry name" value="Gpn1/Npa3/XAB1"/>
</dbReference>
<feature type="compositionally biased region" description="Acidic residues" evidence="7">
    <location>
        <begin position="657"/>
        <end position="685"/>
    </location>
</feature>
<evidence type="ECO:0008006" key="10">
    <source>
        <dbReference type="Google" id="ProtNLM"/>
    </source>
</evidence>
<dbReference type="SMART" id="SM00335">
    <property type="entry name" value="ANX"/>
    <property type="match status" value="4"/>
</dbReference>
<evidence type="ECO:0000256" key="2">
    <source>
        <dbReference type="ARBA" id="ARBA00022737"/>
    </source>
</evidence>
<evidence type="ECO:0000256" key="7">
    <source>
        <dbReference type="SAM" id="MobiDB-lite"/>
    </source>
</evidence>
<dbReference type="Pfam" id="PF00191">
    <property type="entry name" value="Annexin"/>
    <property type="match status" value="2"/>
</dbReference>
<dbReference type="FunFam" id="3.40.50.300:FF:000817">
    <property type="entry name" value="GPN-loop GTPase 1"/>
    <property type="match status" value="1"/>
</dbReference>
<dbReference type="FunFam" id="1.10.220.10:FF:000001">
    <property type="entry name" value="Annexin"/>
    <property type="match status" value="1"/>
</dbReference>
<dbReference type="PROSITE" id="PS51897">
    <property type="entry name" value="ANNEXIN_2"/>
    <property type="match status" value="2"/>
</dbReference>